<feature type="non-terminal residue" evidence="2">
    <location>
        <position position="172"/>
    </location>
</feature>
<keyword evidence="1" id="KW-0812">Transmembrane</keyword>
<sequence length="172" mass="19503">MKFISKYQFHLISCGIIALVIGFLFQKPLTGEYTFGGPDSLSPSAVHQGITLAEEEYGKYPLWLPWIFSGLPSVHSFQNISDYYFPNFLLNFLKSIGIPGFWNYIFHFILAGMGVFAILSNLGINRYSALFGGISFALMPYLITMVVHGHGSQMMTTAWIPWVIWSILRLFE</sequence>
<name>A0A382SRP0_9ZZZZ</name>
<keyword evidence="1" id="KW-0472">Membrane</keyword>
<evidence type="ECO:0000313" key="2">
    <source>
        <dbReference type="EMBL" id="SVD11877.1"/>
    </source>
</evidence>
<proteinExistence type="predicted"/>
<reference evidence="2" key="1">
    <citation type="submission" date="2018-05" db="EMBL/GenBank/DDBJ databases">
        <authorList>
            <person name="Lanie J.A."/>
            <person name="Ng W.-L."/>
            <person name="Kazmierczak K.M."/>
            <person name="Andrzejewski T.M."/>
            <person name="Davidsen T.M."/>
            <person name="Wayne K.J."/>
            <person name="Tettelin H."/>
            <person name="Glass J.I."/>
            <person name="Rusch D."/>
            <person name="Podicherti R."/>
            <person name="Tsui H.-C.T."/>
            <person name="Winkler M.E."/>
        </authorList>
    </citation>
    <scope>NUCLEOTIDE SEQUENCE</scope>
</reference>
<feature type="transmembrane region" description="Helical" evidence="1">
    <location>
        <begin position="129"/>
        <end position="148"/>
    </location>
</feature>
<organism evidence="2">
    <name type="scientific">marine metagenome</name>
    <dbReference type="NCBI Taxonomy" id="408172"/>
    <lineage>
        <taxon>unclassified sequences</taxon>
        <taxon>metagenomes</taxon>
        <taxon>ecological metagenomes</taxon>
    </lineage>
</organism>
<evidence type="ECO:0008006" key="3">
    <source>
        <dbReference type="Google" id="ProtNLM"/>
    </source>
</evidence>
<protein>
    <recommendedName>
        <fullName evidence="3">Glycosyltransferase RgtA/B/C/D-like domain-containing protein</fullName>
    </recommendedName>
</protein>
<keyword evidence="1" id="KW-1133">Transmembrane helix</keyword>
<dbReference type="AlphaFoldDB" id="A0A382SRP0"/>
<feature type="transmembrane region" description="Helical" evidence="1">
    <location>
        <begin position="101"/>
        <end position="122"/>
    </location>
</feature>
<gene>
    <name evidence="2" type="ORF">METZ01_LOCUS364731</name>
</gene>
<dbReference type="EMBL" id="UINC01130672">
    <property type="protein sequence ID" value="SVD11877.1"/>
    <property type="molecule type" value="Genomic_DNA"/>
</dbReference>
<evidence type="ECO:0000256" key="1">
    <source>
        <dbReference type="SAM" id="Phobius"/>
    </source>
</evidence>
<feature type="transmembrane region" description="Helical" evidence="1">
    <location>
        <begin position="7"/>
        <end position="25"/>
    </location>
</feature>
<accession>A0A382SRP0</accession>